<evidence type="ECO:0000256" key="5">
    <source>
        <dbReference type="SAM" id="SignalP"/>
    </source>
</evidence>
<evidence type="ECO:0000256" key="4">
    <source>
        <dbReference type="ARBA" id="ARBA00023002"/>
    </source>
</evidence>
<feature type="signal peptide" evidence="5">
    <location>
        <begin position="1"/>
        <end position="24"/>
    </location>
</feature>
<dbReference type="GO" id="GO:0071949">
    <property type="term" value="F:FAD binding"/>
    <property type="evidence" value="ECO:0007669"/>
    <property type="project" value="InterPro"/>
</dbReference>
<dbReference type="Gene3D" id="3.30.43.10">
    <property type="entry name" value="Uridine Diphospho-n-acetylenolpyruvylglucosamine Reductase, domain 2"/>
    <property type="match status" value="2"/>
</dbReference>
<comment type="caution">
    <text evidence="7">The sequence shown here is derived from an EMBL/GenBank/DDBJ whole genome shotgun (WGS) entry which is preliminary data.</text>
</comment>
<keyword evidence="5" id="KW-0732">Signal</keyword>
<dbReference type="PANTHER" id="PTHR42973:SF13">
    <property type="entry name" value="FAD-BINDING PCMH-TYPE DOMAIN-CONTAINING PROTEIN"/>
    <property type="match status" value="1"/>
</dbReference>
<reference evidence="7 8" key="1">
    <citation type="journal article" date="2018" name="Evol. Lett.">
        <title>Horizontal gene cluster transfer increased hallucinogenic mushroom diversity.</title>
        <authorList>
            <person name="Reynolds H.T."/>
            <person name="Vijayakumar V."/>
            <person name="Gluck-Thaler E."/>
            <person name="Korotkin H.B."/>
            <person name="Matheny P.B."/>
            <person name="Slot J.C."/>
        </authorList>
    </citation>
    <scope>NUCLEOTIDE SEQUENCE [LARGE SCALE GENOMIC DNA]</scope>
    <source>
        <strain evidence="7 8">2629</strain>
    </source>
</reference>
<dbReference type="InterPro" id="IPR012951">
    <property type="entry name" value="BBE"/>
</dbReference>
<dbReference type="Gene3D" id="3.40.462.20">
    <property type="match status" value="2"/>
</dbReference>
<organism evidence="7 8">
    <name type="scientific">Panaeolus cyanescens</name>
    <dbReference type="NCBI Taxonomy" id="181874"/>
    <lineage>
        <taxon>Eukaryota</taxon>
        <taxon>Fungi</taxon>
        <taxon>Dikarya</taxon>
        <taxon>Basidiomycota</taxon>
        <taxon>Agaricomycotina</taxon>
        <taxon>Agaricomycetes</taxon>
        <taxon>Agaricomycetidae</taxon>
        <taxon>Agaricales</taxon>
        <taxon>Agaricineae</taxon>
        <taxon>Galeropsidaceae</taxon>
        <taxon>Panaeolus</taxon>
    </lineage>
</organism>
<dbReference type="STRING" id="181874.A0A409YLP0"/>
<keyword evidence="8" id="KW-1185">Reference proteome</keyword>
<feature type="domain" description="FAD-binding PCMH-type" evidence="6">
    <location>
        <begin position="68"/>
        <end position="238"/>
    </location>
</feature>
<feature type="chain" id="PRO_5019351225" description="FAD-binding PCMH-type domain-containing protein" evidence="5">
    <location>
        <begin position="25"/>
        <end position="950"/>
    </location>
</feature>
<dbReference type="EMBL" id="NHTK01001001">
    <property type="protein sequence ID" value="PPR03987.1"/>
    <property type="molecule type" value="Genomic_DNA"/>
</dbReference>
<dbReference type="InterPro" id="IPR016167">
    <property type="entry name" value="FAD-bd_PCMH_sub1"/>
</dbReference>
<dbReference type="AlphaFoldDB" id="A0A409YLP0"/>
<dbReference type="Gene3D" id="3.30.465.10">
    <property type="match status" value="2"/>
</dbReference>
<evidence type="ECO:0000259" key="6">
    <source>
        <dbReference type="PROSITE" id="PS51387"/>
    </source>
</evidence>
<evidence type="ECO:0000313" key="8">
    <source>
        <dbReference type="Proteomes" id="UP000284842"/>
    </source>
</evidence>
<dbReference type="Pfam" id="PF08031">
    <property type="entry name" value="BBE"/>
    <property type="match status" value="2"/>
</dbReference>
<keyword evidence="4" id="KW-0560">Oxidoreductase</keyword>
<gene>
    <name evidence="7" type="ORF">CVT24_008306</name>
</gene>
<dbReference type="PROSITE" id="PS51387">
    <property type="entry name" value="FAD_PCMH"/>
    <property type="match status" value="2"/>
</dbReference>
<sequence>MLSHPGSLHLIALVLVASAFTSFATPSGPLSRDPVCREIARKVSSASAVYYSGEPRYEQGISHWSSASTQHSKCVVEPGKEADVAEILKIVGRTRTPFAVKGGGHGVNPGFSSTPGIHISMTRFSDIKYQRPTQTAEVGTGLVWDDVYAALEPFNRTVVGGRVSGVGVAGLALGGGYSWKTNQYGLTVDNIQAFRLVKPDGTITTVTHANQPDLFFALKGTQNNFGIVTKITFKTVPQTAVWGGLLVFDAPSLDQLSAATAAFHATVTDPKASMIATYGATMTRPLASVLIFYDAATPPAGTFDSFLSIPALATDVRTRSYLSLVQSSPVMPFVNPRAFFQGVPHVDITPEFLGAIMNELVSSGQTLTTKNNTFIGFAVEPFRPDILSKNNLPSAYPGTRTKAYLPFNVLAMWPDAESDGLYFQAIKDMAGRIRSAAVSQGQVIPANAPLYPNYALDDSPLEQLFGANLPKLRRLKRAVDPKNHDGGRSDHVCAQIAKKISPASAVFYPGDPNYEKAVSHWTVSSSQRSLCVVEPGKEDDVAAILKIVGRTRTPFAVKGGGHTSNPGFSSTKWVHISMTRFSDINYKTSSKTAEVGMGLLWDDVYAALEAHNRTVVGGRASGIGVAGLSLGGGYSWLTNQYGLTVDTIEAFRLVKPDGSICTITHAKDPELFFALKGTQNNFGIVTKITFKTFTQNMVWGGNSLVPPPGLGQLAAATAEFHKNVRDPKASMLVMFFSMMTQPMASVLLFYDGPNPPAGIFDAFLSLPFIMNDFKTRRFSDLVKSNNPSALFQNPRGRFQALPHQDITPQFINSTLTEVMSAASLTSRNNTFIGLTVEPFLPNILQHTQLPSAYPAKRDTAFLPFNLAAAWPDVESDGVYHQALKDIANRLRTAAVAQGQKIPKDAAMYPNYALYDTPLENIFGANLPKLRKMKKKIDPENVMGLAGGFKL</sequence>
<evidence type="ECO:0000256" key="3">
    <source>
        <dbReference type="ARBA" id="ARBA00022827"/>
    </source>
</evidence>
<keyword evidence="3" id="KW-0274">FAD</keyword>
<evidence type="ECO:0000313" key="7">
    <source>
        <dbReference type="EMBL" id="PPR03987.1"/>
    </source>
</evidence>
<accession>A0A409YLP0</accession>
<dbReference type="OrthoDB" id="2151789at2759"/>
<dbReference type="PANTHER" id="PTHR42973">
    <property type="entry name" value="BINDING OXIDOREDUCTASE, PUTATIVE (AFU_ORTHOLOGUE AFUA_1G17690)-RELATED"/>
    <property type="match status" value="1"/>
</dbReference>
<dbReference type="Pfam" id="PF01565">
    <property type="entry name" value="FAD_binding_4"/>
    <property type="match status" value="2"/>
</dbReference>
<dbReference type="InterPro" id="IPR050416">
    <property type="entry name" value="FAD-linked_Oxidoreductase"/>
</dbReference>
<comment type="similarity">
    <text evidence="1">Belongs to the oxygen-dependent FAD-linked oxidoreductase family.</text>
</comment>
<dbReference type="InParanoid" id="A0A409YLP0"/>
<dbReference type="InterPro" id="IPR016166">
    <property type="entry name" value="FAD-bd_PCMH"/>
</dbReference>
<dbReference type="InterPro" id="IPR016169">
    <property type="entry name" value="FAD-bd_PCMH_sub2"/>
</dbReference>
<evidence type="ECO:0000256" key="1">
    <source>
        <dbReference type="ARBA" id="ARBA00005466"/>
    </source>
</evidence>
<proteinExistence type="inferred from homology"/>
<dbReference type="GO" id="GO:0016491">
    <property type="term" value="F:oxidoreductase activity"/>
    <property type="evidence" value="ECO:0007669"/>
    <property type="project" value="UniProtKB-KW"/>
</dbReference>
<dbReference type="InterPro" id="IPR006094">
    <property type="entry name" value="Oxid_FAD_bind_N"/>
</dbReference>
<dbReference type="SUPFAM" id="SSF56176">
    <property type="entry name" value="FAD-binding/transporter-associated domain-like"/>
    <property type="match status" value="2"/>
</dbReference>
<name>A0A409YLP0_9AGAR</name>
<keyword evidence="2" id="KW-0285">Flavoprotein</keyword>
<dbReference type="InterPro" id="IPR036318">
    <property type="entry name" value="FAD-bd_PCMH-like_sf"/>
</dbReference>
<protein>
    <recommendedName>
        <fullName evidence="6">FAD-binding PCMH-type domain-containing protein</fullName>
    </recommendedName>
</protein>
<feature type="domain" description="FAD-binding PCMH-type" evidence="6">
    <location>
        <begin position="525"/>
        <end position="695"/>
    </location>
</feature>
<evidence type="ECO:0000256" key="2">
    <source>
        <dbReference type="ARBA" id="ARBA00022630"/>
    </source>
</evidence>
<dbReference type="Proteomes" id="UP000284842">
    <property type="component" value="Unassembled WGS sequence"/>
</dbReference>